<evidence type="ECO:0000256" key="20">
    <source>
        <dbReference type="ARBA" id="ARBA00031179"/>
    </source>
</evidence>
<keyword evidence="16" id="KW-0325">Glycoprotein</keyword>
<feature type="transmembrane region" description="Helical" evidence="26">
    <location>
        <begin position="297"/>
        <end position="319"/>
    </location>
</feature>
<keyword evidence="6" id="KW-0964">Secreted</keyword>
<evidence type="ECO:0000256" key="8">
    <source>
        <dbReference type="ARBA" id="ARBA00022692"/>
    </source>
</evidence>
<dbReference type="PRINTS" id="PR01265">
    <property type="entry name" value="LINKMODULE"/>
</dbReference>
<feature type="domain" description="Link" evidence="28">
    <location>
        <begin position="32"/>
        <end position="122"/>
    </location>
</feature>
<proteinExistence type="predicted"/>
<evidence type="ECO:0000256" key="6">
    <source>
        <dbReference type="ARBA" id="ARBA00022525"/>
    </source>
</evidence>
<evidence type="ECO:0000256" key="2">
    <source>
        <dbReference type="ARBA" id="ARBA00004251"/>
    </source>
</evidence>
<comment type="subcellular location">
    <subcellularLocation>
        <location evidence="2">Cell membrane</location>
        <topology evidence="2">Single-pass type I membrane protein</topology>
    </subcellularLocation>
    <subcellularLocation>
        <location evidence="1">Cell projection</location>
        <location evidence="1">Microvillus</location>
    </subcellularLocation>
    <subcellularLocation>
        <location evidence="3">Secreted</location>
    </subcellularLocation>
</comment>
<evidence type="ECO:0000256" key="7">
    <source>
        <dbReference type="ARBA" id="ARBA00022553"/>
    </source>
</evidence>
<keyword evidence="7" id="KW-0597">Phosphoprotein</keyword>
<comment type="caution">
    <text evidence="29">The sequence shown here is derived from an EMBL/GenBank/DDBJ whole genome shotgun (WGS) entry which is preliminary data.</text>
</comment>
<feature type="chain" id="PRO_5044875325" description="CD44 antigen" evidence="27">
    <location>
        <begin position="19"/>
        <end position="392"/>
    </location>
</feature>
<dbReference type="PANTHER" id="PTHR10225:SF6">
    <property type="entry name" value="CD44 ANTIGEN"/>
    <property type="match status" value="1"/>
</dbReference>
<keyword evidence="5" id="KW-1003">Cell membrane</keyword>
<dbReference type="InterPro" id="IPR016186">
    <property type="entry name" value="C-type_lectin-like/link_sf"/>
</dbReference>
<evidence type="ECO:0000256" key="26">
    <source>
        <dbReference type="SAM" id="Phobius"/>
    </source>
</evidence>
<evidence type="ECO:0000256" key="9">
    <source>
        <dbReference type="ARBA" id="ARBA00022729"/>
    </source>
</evidence>
<dbReference type="AlphaFoldDB" id="A0ABD0WA06"/>
<evidence type="ECO:0000256" key="13">
    <source>
        <dbReference type="ARBA" id="ARBA00023136"/>
    </source>
</evidence>
<evidence type="ECO:0000256" key="15">
    <source>
        <dbReference type="ARBA" id="ARBA00023170"/>
    </source>
</evidence>
<evidence type="ECO:0000259" key="28">
    <source>
        <dbReference type="PROSITE" id="PS50963"/>
    </source>
</evidence>
<dbReference type="PROSITE" id="PS50963">
    <property type="entry name" value="LINK_2"/>
    <property type="match status" value="1"/>
</dbReference>
<keyword evidence="10" id="KW-0130">Cell adhesion</keyword>
<evidence type="ECO:0000256" key="21">
    <source>
        <dbReference type="ARBA" id="ARBA00031823"/>
    </source>
</evidence>
<name>A0ABD0WA06_UMBPY</name>
<keyword evidence="11" id="KW-0654">Proteoglycan</keyword>
<dbReference type="Gene3D" id="3.10.100.10">
    <property type="entry name" value="Mannose-Binding Protein A, subunit A"/>
    <property type="match status" value="1"/>
</dbReference>
<dbReference type="GO" id="GO:0009986">
    <property type="term" value="C:cell surface"/>
    <property type="evidence" value="ECO:0007669"/>
    <property type="project" value="UniProtKB-ARBA"/>
</dbReference>
<dbReference type="GO" id="GO:0042981">
    <property type="term" value="P:regulation of apoptotic process"/>
    <property type="evidence" value="ECO:0007669"/>
    <property type="project" value="UniProtKB-ARBA"/>
</dbReference>
<comment type="caution">
    <text evidence="24">Lacks conserved residue(s) required for the propagation of feature annotation.</text>
</comment>
<reference evidence="29 30" key="1">
    <citation type="submission" date="2024-06" db="EMBL/GenBank/DDBJ databases">
        <authorList>
            <person name="Pan Q."/>
            <person name="Wen M."/>
            <person name="Jouanno E."/>
            <person name="Zahm M."/>
            <person name="Klopp C."/>
            <person name="Cabau C."/>
            <person name="Louis A."/>
            <person name="Berthelot C."/>
            <person name="Parey E."/>
            <person name="Roest Crollius H."/>
            <person name="Montfort J."/>
            <person name="Robinson-Rechavi M."/>
            <person name="Bouchez O."/>
            <person name="Lampietro C."/>
            <person name="Lopez Roques C."/>
            <person name="Donnadieu C."/>
            <person name="Postlethwait J."/>
            <person name="Bobe J."/>
            <person name="Verreycken H."/>
            <person name="Guiguen Y."/>
        </authorList>
    </citation>
    <scope>NUCLEOTIDE SEQUENCE [LARGE SCALE GENOMIC DNA]</scope>
    <source>
        <strain evidence="29">Up_M1</strain>
        <tissue evidence="29">Testis</tissue>
    </source>
</reference>
<evidence type="ECO:0000256" key="18">
    <source>
        <dbReference type="ARBA" id="ARBA00029917"/>
    </source>
</evidence>
<evidence type="ECO:0000256" key="4">
    <source>
        <dbReference type="ARBA" id="ARBA00020474"/>
    </source>
</evidence>
<feature type="compositionally biased region" description="Polar residues" evidence="25">
    <location>
        <begin position="161"/>
        <end position="172"/>
    </location>
</feature>
<dbReference type="SMART" id="SM00445">
    <property type="entry name" value="LINK"/>
    <property type="match status" value="1"/>
</dbReference>
<evidence type="ECO:0000256" key="25">
    <source>
        <dbReference type="SAM" id="MobiDB-lite"/>
    </source>
</evidence>
<keyword evidence="14 24" id="KW-1015">Disulfide bond</keyword>
<evidence type="ECO:0000256" key="5">
    <source>
        <dbReference type="ARBA" id="ARBA00022475"/>
    </source>
</evidence>
<feature type="compositionally biased region" description="Basic and acidic residues" evidence="25">
    <location>
        <begin position="259"/>
        <end position="268"/>
    </location>
</feature>
<dbReference type="GO" id="GO:0009653">
    <property type="term" value="P:anatomical structure morphogenesis"/>
    <property type="evidence" value="ECO:0007669"/>
    <property type="project" value="UniProtKB-ARBA"/>
</dbReference>
<dbReference type="Proteomes" id="UP001557470">
    <property type="component" value="Unassembled WGS sequence"/>
</dbReference>
<dbReference type="InterPro" id="IPR043210">
    <property type="entry name" value="CD44_antigen-like"/>
</dbReference>
<dbReference type="FunFam" id="3.10.100.10:FF:000004">
    <property type="entry name" value="CD44 antigen isoform X2"/>
    <property type="match status" value="1"/>
</dbReference>
<dbReference type="GO" id="GO:0032991">
    <property type="term" value="C:protein-containing complex"/>
    <property type="evidence" value="ECO:0007669"/>
    <property type="project" value="UniProtKB-ARBA"/>
</dbReference>
<evidence type="ECO:0000256" key="10">
    <source>
        <dbReference type="ARBA" id="ARBA00022889"/>
    </source>
</evidence>
<evidence type="ECO:0000256" key="16">
    <source>
        <dbReference type="ARBA" id="ARBA00023180"/>
    </source>
</evidence>
<evidence type="ECO:0000256" key="1">
    <source>
        <dbReference type="ARBA" id="ARBA00004105"/>
    </source>
</evidence>
<evidence type="ECO:0000256" key="22">
    <source>
        <dbReference type="ARBA" id="ARBA00032514"/>
    </source>
</evidence>
<keyword evidence="17" id="KW-0966">Cell projection</keyword>
<evidence type="ECO:0000313" key="30">
    <source>
        <dbReference type="Proteomes" id="UP001557470"/>
    </source>
</evidence>
<dbReference type="GO" id="GO:0005576">
    <property type="term" value="C:extracellular region"/>
    <property type="evidence" value="ECO:0007669"/>
    <property type="project" value="UniProtKB-SubCell"/>
</dbReference>
<evidence type="ECO:0000256" key="17">
    <source>
        <dbReference type="ARBA" id="ARBA00023273"/>
    </source>
</evidence>
<evidence type="ECO:0000256" key="19">
    <source>
        <dbReference type="ARBA" id="ARBA00029928"/>
    </source>
</evidence>
<dbReference type="GO" id="GO:0005886">
    <property type="term" value="C:plasma membrane"/>
    <property type="evidence" value="ECO:0007669"/>
    <property type="project" value="UniProtKB-SubCell"/>
</dbReference>
<organism evidence="29 30">
    <name type="scientific">Umbra pygmaea</name>
    <name type="common">Eastern mudminnow</name>
    <dbReference type="NCBI Taxonomy" id="75934"/>
    <lineage>
        <taxon>Eukaryota</taxon>
        <taxon>Metazoa</taxon>
        <taxon>Chordata</taxon>
        <taxon>Craniata</taxon>
        <taxon>Vertebrata</taxon>
        <taxon>Euteleostomi</taxon>
        <taxon>Actinopterygii</taxon>
        <taxon>Neopterygii</taxon>
        <taxon>Teleostei</taxon>
        <taxon>Protacanthopterygii</taxon>
        <taxon>Esociformes</taxon>
        <taxon>Umbridae</taxon>
        <taxon>Umbra</taxon>
    </lineage>
</organism>
<keyword evidence="13 26" id="KW-0472">Membrane</keyword>
<evidence type="ECO:0000256" key="3">
    <source>
        <dbReference type="ARBA" id="ARBA00004613"/>
    </source>
</evidence>
<feature type="compositionally biased region" description="Basic and acidic residues" evidence="25">
    <location>
        <begin position="281"/>
        <end position="292"/>
    </location>
</feature>
<protein>
    <recommendedName>
        <fullName evidence="4">CD44 antigen</fullName>
    </recommendedName>
    <alternativeName>
        <fullName evidence="22">GP90 lymphocyte homing/adhesion receptor</fullName>
    </alternativeName>
    <alternativeName>
        <fullName evidence="21">HUTCH-I</fullName>
    </alternativeName>
    <alternativeName>
        <fullName evidence="23">Hermes antigen</fullName>
    </alternativeName>
    <alternativeName>
        <fullName evidence="20">Hyaluronate receptor</fullName>
    </alternativeName>
    <alternativeName>
        <fullName evidence="18">Phagocytic glycoprotein 1</fullName>
    </alternativeName>
    <alternativeName>
        <fullName evidence="19">Phagocytic glycoprotein I</fullName>
    </alternativeName>
</protein>
<dbReference type="Pfam" id="PF00193">
    <property type="entry name" value="Xlink"/>
    <property type="match status" value="1"/>
</dbReference>
<evidence type="ECO:0000256" key="23">
    <source>
        <dbReference type="ARBA" id="ARBA00032917"/>
    </source>
</evidence>
<feature type="signal peptide" evidence="27">
    <location>
        <begin position="1"/>
        <end position="18"/>
    </location>
</feature>
<dbReference type="InterPro" id="IPR016187">
    <property type="entry name" value="CTDL_fold"/>
</dbReference>
<dbReference type="EMBL" id="JAGEUA010000008">
    <property type="protein sequence ID" value="KAL0968409.1"/>
    <property type="molecule type" value="Genomic_DNA"/>
</dbReference>
<dbReference type="InterPro" id="IPR000538">
    <property type="entry name" value="Link_dom"/>
</dbReference>
<keyword evidence="9 27" id="KW-0732">Signal</keyword>
<dbReference type="GO" id="GO:0048731">
    <property type="term" value="P:system development"/>
    <property type="evidence" value="ECO:0007669"/>
    <property type="project" value="UniProtKB-ARBA"/>
</dbReference>
<keyword evidence="15" id="KW-0675">Receptor</keyword>
<keyword evidence="8 26" id="KW-0812">Transmembrane</keyword>
<dbReference type="GO" id="GO:0007155">
    <property type="term" value="P:cell adhesion"/>
    <property type="evidence" value="ECO:0007669"/>
    <property type="project" value="UniProtKB-KW"/>
</dbReference>
<feature type="region of interest" description="Disordered" evidence="25">
    <location>
        <begin position="228"/>
        <end position="292"/>
    </location>
</feature>
<feature type="region of interest" description="Disordered" evidence="25">
    <location>
        <begin position="201"/>
        <end position="220"/>
    </location>
</feature>
<feature type="disulfide bond" evidence="24">
    <location>
        <begin position="77"/>
        <end position="98"/>
    </location>
</feature>
<dbReference type="InterPro" id="IPR001231">
    <property type="entry name" value="CD44_antigen"/>
</dbReference>
<gene>
    <name evidence="29" type="ORF">UPYG_G00266510</name>
</gene>
<evidence type="ECO:0000256" key="12">
    <source>
        <dbReference type="ARBA" id="ARBA00022989"/>
    </source>
</evidence>
<sequence length="392" mass="42168">MWTVLLGVIFGLLASSRSAPAQVSSRSCSHVGVFHVEGPSRYSLNLSLAEELCMNLNATIASIEEVNKAYDKGLQTCRYGWIKNGNTTILRQTPHFNCANNKTGVIIIQESPDKYFDAFCFDSSDLSDKNCAKAIKSEATGTGSDQDSDSNRDSDGVVTAQPETTKPDYSTNSVDLETVTQHILVPGITEELPTRVETKLNTEEPATDQAATEIGAGNDTGLATTASEILTDSGKDRLTSITPSVGGKEETQGSISEEDLQKGNKEGPSEQPSSRGLNPSRGRDQAPSEQDKSRTPLWLIIVAVVVVVCATVLVCAAIANRKSWCGQQQTLIINKDGAEGNGAAASIASFQAQEREQEMVTLMNKEKIQENGNTEEFTVITLEESPEKEKLA</sequence>
<evidence type="ECO:0000256" key="24">
    <source>
        <dbReference type="PROSITE-ProRule" id="PRU00323"/>
    </source>
</evidence>
<evidence type="ECO:0000256" key="11">
    <source>
        <dbReference type="ARBA" id="ARBA00022974"/>
    </source>
</evidence>
<keyword evidence="12 26" id="KW-1133">Transmembrane helix</keyword>
<feature type="region of interest" description="Disordered" evidence="25">
    <location>
        <begin position="138"/>
        <end position="172"/>
    </location>
</feature>
<keyword evidence="30" id="KW-1185">Reference proteome</keyword>
<dbReference type="PANTHER" id="PTHR10225">
    <property type="entry name" value="HYALURONAN RECEPTOR"/>
    <property type="match status" value="1"/>
</dbReference>
<evidence type="ECO:0000313" key="29">
    <source>
        <dbReference type="EMBL" id="KAL0968409.1"/>
    </source>
</evidence>
<evidence type="ECO:0000256" key="27">
    <source>
        <dbReference type="SAM" id="SignalP"/>
    </source>
</evidence>
<dbReference type="SUPFAM" id="SSF56436">
    <property type="entry name" value="C-type lectin-like"/>
    <property type="match status" value="1"/>
</dbReference>
<dbReference type="GO" id="GO:0005902">
    <property type="term" value="C:microvillus"/>
    <property type="evidence" value="ECO:0007669"/>
    <property type="project" value="UniProtKB-SubCell"/>
</dbReference>
<accession>A0ABD0WA06</accession>
<evidence type="ECO:0000256" key="14">
    <source>
        <dbReference type="ARBA" id="ARBA00023157"/>
    </source>
</evidence>
<dbReference type="PRINTS" id="PR00658">
    <property type="entry name" value="CD44"/>
</dbReference>